<keyword evidence="2" id="KW-1003">Cell membrane</keyword>
<dbReference type="PANTHER" id="PTHR32382">
    <property type="entry name" value="FASCICLIN-LIKE ARABINOGALACTAN PROTEIN"/>
    <property type="match status" value="1"/>
</dbReference>
<keyword evidence="5" id="KW-0472">Membrane</keyword>
<comment type="subcellular location">
    <subcellularLocation>
        <location evidence="1">Cell membrane</location>
        <topology evidence="1">Lipid-anchor</topology>
        <topology evidence="1">GPI-anchor</topology>
    </subcellularLocation>
</comment>
<dbReference type="PROSITE" id="PS50213">
    <property type="entry name" value="FAS1"/>
    <property type="match status" value="1"/>
</dbReference>
<evidence type="ECO:0000313" key="10">
    <source>
        <dbReference type="EMBL" id="KAL2609842.1"/>
    </source>
</evidence>
<feature type="compositionally biased region" description="Low complexity" evidence="7">
    <location>
        <begin position="181"/>
        <end position="224"/>
    </location>
</feature>
<organism evidence="10 11">
    <name type="scientific">Riccia fluitans</name>
    <dbReference type="NCBI Taxonomy" id="41844"/>
    <lineage>
        <taxon>Eukaryota</taxon>
        <taxon>Viridiplantae</taxon>
        <taxon>Streptophyta</taxon>
        <taxon>Embryophyta</taxon>
        <taxon>Marchantiophyta</taxon>
        <taxon>Marchantiopsida</taxon>
        <taxon>Marchantiidae</taxon>
        <taxon>Marchantiales</taxon>
        <taxon>Ricciaceae</taxon>
        <taxon>Riccia</taxon>
    </lineage>
</organism>
<dbReference type="Gene3D" id="2.30.180.10">
    <property type="entry name" value="FAS1 domain"/>
    <property type="match status" value="1"/>
</dbReference>
<dbReference type="SUPFAM" id="SSF82153">
    <property type="entry name" value="FAS1 domain"/>
    <property type="match status" value="1"/>
</dbReference>
<feature type="region of interest" description="Disordered" evidence="7">
    <location>
        <begin position="181"/>
        <end position="241"/>
    </location>
</feature>
<evidence type="ECO:0000256" key="5">
    <source>
        <dbReference type="ARBA" id="ARBA00023136"/>
    </source>
</evidence>
<dbReference type="GO" id="GO:0005886">
    <property type="term" value="C:plasma membrane"/>
    <property type="evidence" value="ECO:0007669"/>
    <property type="project" value="UniProtKB-SubCell"/>
</dbReference>
<dbReference type="PANTHER" id="PTHR32382:SF0">
    <property type="entry name" value="FASCICLIN-LIKE ARABINOGALACTAN PROTEIN 4"/>
    <property type="match status" value="1"/>
</dbReference>
<evidence type="ECO:0000256" key="2">
    <source>
        <dbReference type="ARBA" id="ARBA00022475"/>
    </source>
</evidence>
<feature type="chain" id="PRO_5044743210" description="FAS1 domain-containing protein" evidence="8">
    <location>
        <begin position="21"/>
        <end position="264"/>
    </location>
</feature>
<dbReference type="Pfam" id="PF02469">
    <property type="entry name" value="Fasciclin"/>
    <property type="match status" value="1"/>
</dbReference>
<comment type="caution">
    <text evidence="10">The sequence shown here is derived from an EMBL/GenBank/DDBJ whole genome shotgun (WGS) entry which is preliminary data.</text>
</comment>
<sequence length="264" mass="27208">MGSVKAAPILLLLFLATVSAQTTPTFNVTTLLEGFPDFSVFNQLLTSTRVADEINSRRSITILALKNAVLSGFQAGTLDVSDVLRYHVLLQFFDIDQLKALDMVTPTNATTLLQTTGKMEGKAGELFVYNTPSAVLFGPTVVGFTSNATLITNITRVDYDISIVEIDHVLIPGGFATVAPASEPATAPASEPTPASGPAPASDTTPASEPAPASKSPAKAPTKPGQAPASGSAPGSEQAPSNGAVMVKGGVVAVFATFVAVLFM</sequence>
<evidence type="ECO:0000256" key="1">
    <source>
        <dbReference type="ARBA" id="ARBA00004609"/>
    </source>
</evidence>
<dbReference type="EMBL" id="JBHFFA010000008">
    <property type="protein sequence ID" value="KAL2609842.1"/>
    <property type="molecule type" value="Genomic_DNA"/>
</dbReference>
<evidence type="ECO:0000256" key="3">
    <source>
        <dbReference type="ARBA" id="ARBA00022622"/>
    </source>
</evidence>
<evidence type="ECO:0000256" key="4">
    <source>
        <dbReference type="ARBA" id="ARBA00022729"/>
    </source>
</evidence>
<evidence type="ECO:0000256" key="8">
    <source>
        <dbReference type="SAM" id="SignalP"/>
    </source>
</evidence>
<name>A0ABD1XLM0_9MARC</name>
<keyword evidence="11" id="KW-1185">Reference proteome</keyword>
<feature type="domain" description="FAS1" evidence="9">
    <location>
        <begin position="25"/>
        <end position="170"/>
    </location>
</feature>
<dbReference type="InterPro" id="IPR036378">
    <property type="entry name" value="FAS1_dom_sf"/>
</dbReference>
<dbReference type="AlphaFoldDB" id="A0ABD1XLM0"/>
<evidence type="ECO:0000256" key="6">
    <source>
        <dbReference type="ARBA" id="ARBA00023288"/>
    </source>
</evidence>
<keyword evidence="3" id="KW-0325">Glycoprotein</keyword>
<dbReference type="GO" id="GO:0098552">
    <property type="term" value="C:side of membrane"/>
    <property type="evidence" value="ECO:0007669"/>
    <property type="project" value="UniProtKB-KW"/>
</dbReference>
<evidence type="ECO:0000256" key="7">
    <source>
        <dbReference type="SAM" id="MobiDB-lite"/>
    </source>
</evidence>
<accession>A0ABD1XLM0</accession>
<protein>
    <recommendedName>
        <fullName evidence="9">FAS1 domain-containing protein</fullName>
    </recommendedName>
</protein>
<dbReference type="InterPro" id="IPR000782">
    <property type="entry name" value="FAS1_domain"/>
</dbReference>
<dbReference type="InterPro" id="IPR033254">
    <property type="entry name" value="Plant_FLA"/>
</dbReference>
<keyword evidence="3" id="KW-0336">GPI-anchor</keyword>
<keyword evidence="4 8" id="KW-0732">Signal</keyword>
<reference evidence="10 11" key="1">
    <citation type="submission" date="2024-09" db="EMBL/GenBank/DDBJ databases">
        <title>Chromosome-scale assembly of Riccia fluitans.</title>
        <authorList>
            <person name="Paukszto L."/>
            <person name="Sawicki J."/>
            <person name="Karawczyk K."/>
            <person name="Piernik-Szablinska J."/>
            <person name="Szczecinska M."/>
            <person name="Mazdziarz M."/>
        </authorList>
    </citation>
    <scope>NUCLEOTIDE SEQUENCE [LARGE SCALE GENOMIC DNA]</scope>
    <source>
        <strain evidence="10">Rf_01</strain>
        <tissue evidence="10">Aerial parts of the thallus</tissue>
    </source>
</reference>
<feature type="signal peptide" evidence="8">
    <location>
        <begin position="1"/>
        <end position="20"/>
    </location>
</feature>
<evidence type="ECO:0000313" key="11">
    <source>
        <dbReference type="Proteomes" id="UP001605036"/>
    </source>
</evidence>
<dbReference type="Proteomes" id="UP001605036">
    <property type="component" value="Unassembled WGS sequence"/>
</dbReference>
<proteinExistence type="predicted"/>
<keyword evidence="6" id="KW-0449">Lipoprotein</keyword>
<gene>
    <name evidence="10" type="ORF">R1flu_028415</name>
</gene>
<evidence type="ECO:0000259" key="9">
    <source>
        <dbReference type="PROSITE" id="PS50213"/>
    </source>
</evidence>